<dbReference type="EMBL" id="DRCV01000133">
    <property type="protein sequence ID" value="HDK37969.1"/>
    <property type="molecule type" value="Genomic_DNA"/>
</dbReference>
<evidence type="ECO:0000259" key="1">
    <source>
        <dbReference type="Pfam" id="PF03886"/>
    </source>
</evidence>
<evidence type="ECO:0000313" key="2">
    <source>
        <dbReference type="EMBL" id="HDK37969.1"/>
    </source>
</evidence>
<dbReference type="Pfam" id="PF03886">
    <property type="entry name" value="ABC_trans_aux"/>
    <property type="match status" value="1"/>
</dbReference>
<reference evidence="2" key="1">
    <citation type="journal article" date="2020" name="mSystems">
        <title>Genome- and Community-Level Interaction Insights into Carbon Utilization and Element Cycling Functions of Hydrothermarchaeota in Hydrothermal Sediment.</title>
        <authorList>
            <person name="Zhou Z."/>
            <person name="Liu Y."/>
            <person name="Xu W."/>
            <person name="Pan J."/>
            <person name="Luo Z.H."/>
            <person name="Li M."/>
        </authorList>
    </citation>
    <scope>NUCLEOTIDE SEQUENCE [LARGE SCALE GENOMIC DNA]</scope>
    <source>
        <strain evidence="2">HyVt-26</strain>
    </source>
</reference>
<dbReference type="AlphaFoldDB" id="A0A831KBT8"/>
<feature type="domain" description="ABC-type transport auxiliary lipoprotein component" evidence="1">
    <location>
        <begin position="70"/>
        <end position="228"/>
    </location>
</feature>
<dbReference type="InterPro" id="IPR005586">
    <property type="entry name" value="ABC_trans_aux"/>
</dbReference>
<name>A0A831KBT8_9GAMM</name>
<organism evidence="2">
    <name type="scientific">Thiolapillus brandeum</name>
    <dbReference type="NCBI Taxonomy" id="1076588"/>
    <lineage>
        <taxon>Bacteria</taxon>
        <taxon>Pseudomonadati</taxon>
        <taxon>Pseudomonadota</taxon>
        <taxon>Gammaproteobacteria</taxon>
        <taxon>Chromatiales</taxon>
        <taxon>Sedimenticolaceae</taxon>
        <taxon>Thiolapillus</taxon>
    </lineage>
</organism>
<sequence>MPSTASLLMQAWRYPSRSRMFIWIFAGRSMSNCNLSDVMLQPMKFIKSFPLFTVLLLGGCVSHSPPANFYVLTATAQPHDLSMPEMLIGVGPVNLADYLKRKQLVNRSSEVRLQLDEFNRWAGELDRNITRVMAENLSRLLSVDAVLPYPWSASLELDYQIVLDINRFDFDEHGKVVLDVQWLIFAQSQNKLIDVQRQHFALTVTGTSQEAQVKAQSEALARLSRALARAIQSAPGND</sequence>
<dbReference type="SUPFAM" id="SSF159594">
    <property type="entry name" value="XCC0632-like"/>
    <property type="match status" value="1"/>
</dbReference>
<accession>A0A831KBT8</accession>
<dbReference type="Gene3D" id="3.40.50.10610">
    <property type="entry name" value="ABC-type transport auxiliary lipoprotein component"/>
    <property type="match status" value="1"/>
</dbReference>
<dbReference type="Proteomes" id="UP000885822">
    <property type="component" value="Unassembled WGS sequence"/>
</dbReference>
<protein>
    <submittedName>
        <fullName evidence="2">Membrane integrity-associated transporter subunit PqiC</fullName>
    </submittedName>
</protein>
<gene>
    <name evidence="2" type="ORF">ENG92_03020</name>
</gene>
<proteinExistence type="predicted"/>
<comment type="caution">
    <text evidence="2">The sequence shown here is derived from an EMBL/GenBank/DDBJ whole genome shotgun (WGS) entry which is preliminary data.</text>
</comment>